<dbReference type="InterPro" id="IPR018550">
    <property type="entry name" value="Lipid-A_deacylase-rel"/>
</dbReference>
<organism evidence="2 3">
    <name type="scientific">Marivirga aurantiaca</name>
    <dbReference type="NCBI Taxonomy" id="2802615"/>
    <lineage>
        <taxon>Bacteria</taxon>
        <taxon>Pseudomonadati</taxon>
        <taxon>Bacteroidota</taxon>
        <taxon>Cytophagia</taxon>
        <taxon>Cytophagales</taxon>
        <taxon>Marivirgaceae</taxon>
        <taxon>Marivirga</taxon>
    </lineage>
</organism>
<evidence type="ECO:0000256" key="1">
    <source>
        <dbReference type="SAM" id="Phobius"/>
    </source>
</evidence>
<comment type="caution">
    <text evidence="2">The sequence shown here is derived from an EMBL/GenBank/DDBJ whole genome shotgun (WGS) entry which is preliminary data.</text>
</comment>
<dbReference type="SUPFAM" id="SSF56925">
    <property type="entry name" value="OMPA-like"/>
    <property type="match status" value="1"/>
</dbReference>
<keyword evidence="3" id="KW-1185">Reference proteome</keyword>
<dbReference type="Gene3D" id="2.40.160.20">
    <property type="match status" value="1"/>
</dbReference>
<accession>A0A934WVH4</accession>
<sequence length="420" mass="47727">MDRNIIWMLIKFQAMVLLTMVCFLKKICLNVCQCNRYVERQVPAQIWLGVVIFATCATTHALAQTDSTEITANTTKQEPLFSVGLGVQHGFIFAHSEDVQNTSGARPTGIEALLSWQRNDSATYALCHCYPRQGLLLTYYDYDVGLLGKSGTAAYFLEPTFRISKRVLFSLKGAAGLSYLNNPYDSISNPGNQSYSTHLSIYLLVGVGVWVQLSEQWWLNPGINYQHISNGGMRQPNKGINWPTAGIALSYQPISRPWYTGARTTEKYWRKYSPRYDIAILGAMSRGYNVAGNRKRYLAGGLALQAGRQVGSLSMLTLGAEVYHDEKLEEKLHREGLNASPVKASLLLGHEFLLGRFQFSQRLGVYIFDQTPYYDRLFHRWGIKYRINRYLSAGINLLAHRQVAEFLDFRIAYTFQKRYE</sequence>
<dbReference type="GO" id="GO:0016787">
    <property type="term" value="F:hydrolase activity"/>
    <property type="evidence" value="ECO:0007669"/>
    <property type="project" value="UniProtKB-KW"/>
</dbReference>
<dbReference type="AlphaFoldDB" id="A0A934WVH4"/>
<gene>
    <name evidence="2" type="ORF">JKA74_01490</name>
</gene>
<dbReference type="Proteomes" id="UP000611723">
    <property type="component" value="Unassembled WGS sequence"/>
</dbReference>
<keyword evidence="1" id="KW-0812">Transmembrane</keyword>
<evidence type="ECO:0000313" key="3">
    <source>
        <dbReference type="Proteomes" id="UP000611723"/>
    </source>
</evidence>
<feature type="transmembrane region" description="Helical" evidence="1">
    <location>
        <begin position="44"/>
        <end position="63"/>
    </location>
</feature>
<dbReference type="EMBL" id="JAEQBW010000001">
    <property type="protein sequence ID" value="MBK6263692.1"/>
    <property type="molecule type" value="Genomic_DNA"/>
</dbReference>
<dbReference type="RefSeq" id="WP_201429379.1">
    <property type="nucleotide sequence ID" value="NZ_JAEQBW010000001.1"/>
</dbReference>
<evidence type="ECO:0000313" key="2">
    <source>
        <dbReference type="EMBL" id="MBK6263692.1"/>
    </source>
</evidence>
<feature type="transmembrane region" description="Helical" evidence="1">
    <location>
        <begin position="6"/>
        <end position="24"/>
    </location>
</feature>
<name>A0A934WVH4_9BACT</name>
<keyword evidence="1" id="KW-0472">Membrane</keyword>
<keyword evidence="1" id="KW-1133">Transmembrane helix</keyword>
<proteinExistence type="predicted"/>
<dbReference type="InterPro" id="IPR011250">
    <property type="entry name" value="OMP/PagP_B-barrel"/>
</dbReference>
<dbReference type="Pfam" id="PF09411">
    <property type="entry name" value="PagL"/>
    <property type="match status" value="1"/>
</dbReference>
<reference evidence="2" key="1">
    <citation type="submission" date="2021-01" db="EMBL/GenBank/DDBJ databases">
        <title>Marivirga aurantiaca sp. nov., isolated from intertidal surface sediments.</title>
        <authorList>
            <person name="Zhang M."/>
        </authorList>
    </citation>
    <scope>NUCLEOTIDE SEQUENCE</scope>
    <source>
        <strain evidence="2">S37H4</strain>
    </source>
</reference>
<keyword evidence="2" id="KW-0378">Hydrolase</keyword>
<protein>
    <submittedName>
        <fullName evidence="2">Acyloxyacyl hydrolase</fullName>
    </submittedName>
</protein>